<sequence length="49" mass="5689">MNTPEYVVGLVLIVLVVILAVITPLFLVHARGRDHGPDCWWCHPRLRRR</sequence>
<dbReference type="EMBL" id="JAMZDX010000008">
    <property type="protein sequence ID" value="MCP2314048.1"/>
    <property type="molecule type" value="Genomic_DNA"/>
</dbReference>
<evidence type="ECO:0000256" key="1">
    <source>
        <dbReference type="SAM" id="Phobius"/>
    </source>
</evidence>
<comment type="caution">
    <text evidence="2">The sequence shown here is derived from an EMBL/GenBank/DDBJ whole genome shotgun (WGS) entry which is preliminary data.</text>
</comment>
<evidence type="ECO:0000313" key="2">
    <source>
        <dbReference type="EMBL" id="MCP2314048.1"/>
    </source>
</evidence>
<accession>A0ABT1J9B9</accession>
<dbReference type="RefSeq" id="WP_253804397.1">
    <property type="nucleotide sequence ID" value="NZ_BAAAUB010000050.1"/>
</dbReference>
<protein>
    <submittedName>
        <fullName evidence="2">Uncharacterized protein</fullName>
    </submittedName>
</protein>
<feature type="transmembrane region" description="Helical" evidence="1">
    <location>
        <begin position="6"/>
        <end position="28"/>
    </location>
</feature>
<dbReference type="Proteomes" id="UP001206483">
    <property type="component" value="Unassembled WGS sequence"/>
</dbReference>
<keyword evidence="1" id="KW-0472">Membrane</keyword>
<gene>
    <name evidence="2" type="ORF">FHR36_007247</name>
</gene>
<reference evidence="2 3" key="1">
    <citation type="submission" date="2022-06" db="EMBL/GenBank/DDBJ databases">
        <title>Sequencing the genomes of 1000 actinobacteria strains.</title>
        <authorList>
            <person name="Klenk H.-P."/>
        </authorList>
    </citation>
    <scope>NUCLEOTIDE SEQUENCE [LARGE SCALE GENOMIC DNA]</scope>
    <source>
        <strain evidence="2 3">DSM 41656</strain>
    </source>
</reference>
<proteinExistence type="predicted"/>
<keyword evidence="1" id="KW-0812">Transmembrane</keyword>
<organism evidence="2 3">
    <name type="scientific">Kitasatospora paracochleata</name>
    <dbReference type="NCBI Taxonomy" id="58354"/>
    <lineage>
        <taxon>Bacteria</taxon>
        <taxon>Bacillati</taxon>
        <taxon>Actinomycetota</taxon>
        <taxon>Actinomycetes</taxon>
        <taxon>Kitasatosporales</taxon>
        <taxon>Streptomycetaceae</taxon>
        <taxon>Kitasatospora</taxon>
    </lineage>
</organism>
<name>A0ABT1J9B9_9ACTN</name>
<keyword evidence="3" id="KW-1185">Reference proteome</keyword>
<evidence type="ECO:0000313" key="3">
    <source>
        <dbReference type="Proteomes" id="UP001206483"/>
    </source>
</evidence>
<keyword evidence="1" id="KW-1133">Transmembrane helix</keyword>